<reference evidence="1 2" key="1">
    <citation type="submission" date="2020-07" db="EMBL/GenBank/DDBJ databases">
        <title>Bacterium isolated from marien macroalgae.</title>
        <authorList>
            <person name="Zhu K."/>
            <person name="Lu D."/>
            <person name="Du Z."/>
        </authorList>
    </citation>
    <scope>NUCLEOTIDE SEQUENCE [LARGE SCALE GENOMIC DNA]</scope>
    <source>
        <strain evidence="1 2">3-1745</strain>
    </source>
</reference>
<evidence type="ECO:0008006" key="3">
    <source>
        <dbReference type="Google" id="ProtNLM"/>
    </source>
</evidence>
<dbReference type="Proteomes" id="UP000538931">
    <property type="component" value="Unassembled WGS sequence"/>
</dbReference>
<gene>
    <name evidence="1" type="ORF">H1S06_08145</name>
</gene>
<comment type="caution">
    <text evidence="1">The sequence shown here is derived from an EMBL/GenBank/DDBJ whole genome shotgun (WGS) entry which is preliminary data.</text>
</comment>
<name>A0A7W1WY22_9GAMM</name>
<dbReference type="EMBL" id="JACEMT010000046">
    <property type="protein sequence ID" value="MBA4502330.1"/>
    <property type="molecule type" value="Genomic_DNA"/>
</dbReference>
<dbReference type="AlphaFoldDB" id="A0A7W1WY22"/>
<evidence type="ECO:0000313" key="2">
    <source>
        <dbReference type="Proteomes" id="UP000538931"/>
    </source>
</evidence>
<protein>
    <recommendedName>
        <fullName evidence="3">RiboL-PSP-HEPN domain-containing protein</fullName>
    </recommendedName>
</protein>
<proteinExistence type="predicted"/>
<accession>A0A7W1WY22</accession>
<organism evidence="1 2">
    <name type="scientific">Marinobacterium marinum</name>
    <dbReference type="NCBI Taxonomy" id="2756129"/>
    <lineage>
        <taxon>Bacteria</taxon>
        <taxon>Pseudomonadati</taxon>
        <taxon>Pseudomonadota</taxon>
        <taxon>Gammaproteobacteria</taxon>
        <taxon>Oceanospirillales</taxon>
        <taxon>Oceanospirillaceae</taxon>
        <taxon>Marinobacterium</taxon>
    </lineage>
</organism>
<sequence>MNFNSPEIQTLKSNLDGSISSAVQHQPNTYAAIKVQALLDITVYVLACRFLEAAVKHVVYNCMVMRGTSPQDLADLSTRLKRFNNPEFANIKRLIEDELGYDISNDINTGYQPRDITFLNELCLNRHRNVHANEDPRDWYSANRKTMDNFNQEYAGLLNIVRYLDGLVFDGAANSYVLRMAV</sequence>
<dbReference type="RefSeq" id="WP_181739034.1">
    <property type="nucleotide sequence ID" value="NZ_JACEMT010000046.1"/>
</dbReference>
<evidence type="ECO:0000313" key="1">
    <source>
        <dbReference type="EMBL" id="MBA4502330.1"/>
    </source>
</evidence>
<keyword evidence="2" id="KW-1185">Reference proteome</keyword>